<gene>
    <name evidence="1" type="ORF">SDC9_145256</name>
</gene>
<evidence type="ECO:0000313" key="1">
    <source>
        <dbReference type="EMBL" id="MPM98075.1"/>
    </source>
</evidence>
<sequence>MCRNNIFQLHAGDVFSPSLNHVAAAIDKIEKTVFVAIAGITGMQPAVRLERFGGGIRPAVVLFENRFTRHALNTDFPNFTGGQRTVLLIANFCFVTKAGTSNRGPASLITGAIADDADNGFRHAVRGQQTHTEAFNKCIFFLH</sequence>
<reference evidence="1" key="1">
    <citation type="submission" date="2019-08" db="EMBL/GenBank/DDBJ databases">
        <authorList>
            <person name="Kucharzyk K."/>
            <person name="Murdoch R.W."/>
            <person name="Higgins S."/>
            <person name="Loffler F."/>
        </authorList>
    </citation>
    <scope>NUCLEOTIDE SEQUENCE</scope>
</reference>
<accession>A0A645E9C7</accession>
<proteinExistence type="predicted"/>
<organism evidence="1">
    <name type="scientific">bioreactor metagenome</name>
    <dbReference type="NCBI Taxonomy" id="1076179"/>
    <lineage>
        <taxon>unclassified sequences</taxon>
        <taxon>metagenomes</taxon>
        <taxon>ecological metagenomes</taxon>
    </lineage>
</organism>
<protein>
    <submittedName>
        <fullName evidence="1">Uncharacterized protein</fullName>
    </submittedName>
</protein>
<dbReference type="AlphaFoldDB" id="A0A645E9C7"/>
<name>A0A645E9C7_9ZZZZ</name>
<dbReference type="EMBL" id="VSSQ01044267">
    <property type="protein sequence ID" value="MPM98075.1"/>
    <property type="molecule type" value="Genomic_DNA"/>
</dbReference>
<comment type="caution">
    <text evidence="1">The sequence shown here is derived from an EMBL/GenBank/DDBJ whole genome shotgun (WGS) entry which is preliminary data.</text>
</comment>